<dbReference type="AlphaFoldDB" id="A0A9P5P484"/>
<feature type="region of interest" description="Disordered" evidence="1">
    <location>
        <begin position="41"/>
        <end position="72"/>
    </location>
</feature>
<reference evidence="2" key="1">
    <citation type="submission" date="2020-11" db="EMBL/GenBank/DDBJ databases">
        <authorList>
            <consortium name="DOE Joint Genome Institute"/>
            <person name="Ahrendt S."/>
            <person name="Riley R."/>
            <person name="Andreopoulos W."/>
            <person name="Labutti K."/>
            <person name="Pangilinan J."/>
            <person name="Ruiz-Duenas F.J."/>
            <person name="Barrasa J.M."/>
            <person name="Sanchez-Garcia M."/>
            <person name="Camarero S."/>
            <person name="Miyauchi S."/>
            <person name="Serrano A."/>
            <person name="Linde D."/>
            <person name="Babiker R."/>
            <person name="Drula E."/>
            <person name="Ayuso-Fernandez I."/>
            <person name="Pacheco R."/>
            <person name="Padilla G."/>
            <person name="Ferreira P."/>
            <person name="Barriuso J."/>
            <person name="Kellner H."/>
            <person name="Castanera R."/>
            <person name="Alfaro M."/>
            <person name="Ramirez L."/>
            <person name="Pisabarro A.G."/>
            <person name="Kuo A."/>
            <person name="Tritt A."/>
            <person name="Lipzen A."/>
            <person name="He G."/>
            <person name="Yan M."/>
            <person name="Ng V."/>
            <person name="Cullen D."/>
            <person name="Martin F."/>
            <person name="Rosso M.-N."/>
            <person name="Henrissat B."/>
            <person name="Hibbett D."/>
            <person name="Martinez A.T."/>
            <person name="Grigoriev I.V."/>
        </authorList>
    </citation>
    <scope>NUCLEOTIDE SEQUENCE</scope>
    <source>
        <strain evidence="2">AH 40177</strain>
    </source>
</reference>
<evidence type="ECO:0000313" key="3">
    <source>
        <dbReference type="Proteomes" id="UP000772434"/>
    </source>
</evidence>
<evidence type="ECO:0000313" key="2">
    <source>
        <dbReference type="EMBL" id="KAF9058499.1"/>
    </source>
</evidence>
<protein>
    <submittedName>
        <fullName evidence="2">Uncharacterized protein</fullName>
    </submittedName>
</protein>
<dbReference type="Proteomes" id="UP000772434">
    <property type="component" value="Unassembled WGS sequence"/>
</dbReference>
<comment type="caution">
    <text evidence="2">The sequence shown here is derived from an EMBL/GenBank/DDBJ whole genome shotgun (WGS) entry which is preliminary data.</text>
</comment>
<dbReference type="EMBL" id="JADNRY010000372">
    <property type="protein sequence ID" value="KAF9058499.1"/>
    <property type="molecule type" value="Genomic_DNA"/>
</dbReference>
<sequence>MGTACGDDQRNTSPFADEAAPLVRNGFVAAKRNERRQAYLGVDGNSPVPSPVAPARGWGRLDRARQTSPQPSAAEIARRIRYRIRWFRTEVGRRLELDRRRGRVYWLDTGKGGRGIGLESVWMRRGIGLEREGERSSLGEDNEGGRGLGLGPVWIGEEVETIRLKKMVMNTRGGKGEVDFYKSNEFE</sequence>
<accession>A0A9P5P484</accession>
<name>A0A9P5P484_9AGAR</name>
<keyword evidence="3" id="KW-1185">Reference proteome</keyword>
<evidence type="ECO:0000256" key="1">
    <source>
        <dbReference type="SAM" id="MobiDB-lite"/>
    </source>
</evidence>
<organism evidence="2 3">
    <name type="scientific">Rhodocollybia butyracea</name>
    <dbReference type="NCBI Taxonomy" id="206335"/>
    <lineage>
        <taxon>Eukaryota</taxon>
        <taxon>Fungi</taxon>
        <taxon>Dikarya</taxon>
        <taxon>Basidiomycota</taxon>
        <taxon>Agaricomycotina</taxon>
        <taxon>Agaricomycetes</taxon>
        <taxon>Agaricomycetidae</taxon>
        <taxon>Agaricales</taxon>
        <taxon>Marasmiineae</taxon>
        <taxon>Omphalotaceae</taxon>
        <taxon>Rhodocollybia</taxon>
    </lineage>
</organism>
<proteinExistence type="predicted"/>
<gene>
    <name evidence="2" type="ORF">BDP27DRAFT_1372511</name>
</gene>